<dbReference type="EMBL" id="LNXT01000004">
    <property type="protein sequence ID" value="KTC75500.1"/>
    <property type="molecule type" value="Genomic_DNA"/>
</dbReference>
<dbReference type="GO" id="GO:0050357">
    <property type="term" value="F:tropinesterase activity"/>
    <property type="evidence" value="ECO:0007669"/>
    <property type="project" value="UniProtKB-EC"/>
</dbReference>
<evidence type="ECO:0000259" key="3">
    <source>
        <dbReference type="Pfam" id="PF00561"/>
    </source>
</evidence>
<dbReference type="InterPro" id="IPR050266">
    <property type="entry name" value="AB_hydrolase_sf"/>
</dbReference>
<protein>
    <submittedName>
        <fullName evidence="5">Lipase A</fullName>
        <ecNumber evidence="5">3.1.1.10</ecNumber>
    </submittedName>
</protein>
<feature type="domain" description="AB hydrolase-1" evidence="3">
    <location>
        <begin position="24"/>
        <end position="267"/>
    </location>
</feature>
<evidence type="ECO:0000256" key="1">
    <source>
        <dbReference type="ARBA" id="ARBA00008645"/>
    </source>
</evidence>
<dbReference type="STRING" id="28083.Lbir_0412"/>
<evidence type="ECO:0000313" key="6">
    <source>
        <dbReference type="Proteomes" id="UP000054735"/>
    </source>
</evidence>
<dbReference type="PANTHER" id="PTHR43798">
    <property type="entry name" value="MONOACYLGLYCEROL LIPASE"/>
    <property type="match status" value="1"/>
</dbReference>
<reference evidence="4 6" key="1">
    <citation type="submission" date="2015-11" db="EMBL/GenBank/DDBJ databases">
        <title>Genomic analysis of 38 Legionella species identifies large and diverse effector repertoires.</title>
        <authorList>
            <person name="Burstein D."/>
            <person name="Amaro F."/>
            <person name="Zusman T."/>
            <person name="Lifshitz Z."/>
            <person name="Cohen O."/>
            <person name="Gilbert J.A."/>
            <person name="Pupko T."/>
            <person name="Shuman H.A."/>
            <person name="Segal G."/>
        </authorList>
    </citation>
    <scope>NUCLEOTIDE SEQUENCE [LARGE SCALE GENOMIC DNA]</scope>
    <source>
        <strain evidence="4 6">CDC#1407-AL-14</strain>
    </source>
</reference>
<evidence type="ECO:0000313" key="7">
    <source>
        <dbReference type="Proteomes" id="UP000255066"/>
    </source>
</evidence>
<organism evidence="5 7">
    <name type="scientific">Legionella birminghamensis</name>
    <dbReference type="NCBI Taxonomy" id="28083"/>
    <lineage>
        <taxon>Bacteria</taxon>
        <taxon>Pseudomonadati</taxon>
        <taxon>Pseudomonadota</taxon>
        <taxon>Gammaproteobacteria</taxon>
        <taxon>Legionellales</taxon>
        <taxon>Legionellaceae</taxon>
        <taxon>Legionella</taxon>
    </lineage>
</organism>
<dbReference type="SUPFAM" id="SSF53474">
    <property type="entry name" value="alpha/beta-Hydrolases"/>
    <property type="match status" value="1"/>
</dbReference>
<gene>
    <name evidence="4" type="ORF">Lbir_0412</name>
    <name evidence="5" type="ORF">NCTC12437_02521</name>
</gene>
<dbReference type="InterPro" id="IPR000073">
    <property type="entry name" value="AB_hydrolase_1"/>
</dbReference>
<dbReference type="PANTHER" id="PTHR43798:SF14">
    <property type="entry name" value="SERINE HYDROLASE-LIKE PROTEIN DDB_G0286239"/>
    <property type="match status" value="1"/>
</dbReference>
<accession>A0A378ICT0</accession>
<name>A0A378ICT0_9GAMM</name>
<reference evidence="5 7" key="2">
    <citation type="submission" date="2018-06" db="EMBL/GenBank/DDBJ databases">
        <authorList>
            <consortium name="Pathogen Informatics"/>
            <person name="Doyle S."/>
        </authorList>
    </citation>
    <scope>NUCLEOTIDE SEQUENCE [LARGE SCALE GENOMIC DNA]</scope>
    <source>
        <strain evidence="5 7">NCTC12437</strain>
    </source>
</reference>
<comment type="similarity">
    <text evidence="1">Belongs to the AB hydrolase superfamily.</text>
</comment>
<dbReference type="Proteomes" id="UP000255066">
    <property type="component" value="Unassembled WGS sequence"/>
</dbReference>
<dbReference type="InterPro" id="IPR029058">
    <property type="entry name" value="AB_hydrolase_fold"/>
</dbReference>
<evidence type="ECO:0000313" key="5">
    <source>
        <dbReference type="EMBL" id="STX32726.1"/>
    </source>
</evidence>
<dbReference type="OrthoDB" id="149912at2"/>
<dbReference type="AlphaFoldDB" id="A0A378ICT0"/>
<keyword evidence="6" id="KW-1185">Reference proteome</keyword>
<evidence type="ECO:0000256" key="2">
    <source>
        <dbReference type="ARBA" id="ARBA00022801"/>
    </source>
</evidence>
<dbReference type="RefSeq" id="WP_058522532.1">
    <property type="nucleotide sequence ID" value="NZ_CAAAHV010000011.1"/>
</dbReference>
<dbReference type="Proteomes" id="UP000054735">
    <property type="component" value="Unassembled WGS sequence"/>
</dbReference>
<dbReference type="EMBL" id="UGNW01000001">
    <property type="protein sequence ID" value="STX32726.1"/>
    <property type="molecule type" value="Genomic_DNA"/>
</dbReference>
<dbReference type="Gene3D" id="3.40.50.1820">
    <property type="entry name" value="alpha/beta hydrolase"/>
    <property type="match status" value="1"/>
</dbReference>
<proteinExistence type="inferred from homology"/>
<sequence length="281" mass="31268">MKNLHLNIPGFDIAGKTWGDNNLPPLLCLHGWLDNANSFDLLAPFLSDQFHVIAIDLPGHGLSSHLPDGYHYHFSDGIFTIYQIINALGYEKVHLLGHSMGACMASLVGGVLNERVLSLALIEGLGPLSAPEESCQAQLSNYIERSLKATLKTAKPYPSLDMAAHARAQNGHLPLEYAQILCQRGVAKRQEGYYWRHDRKLIHPTPLRMTEGQVLSCLKGITSPSCLIWADQGFAYPQEEMEKRVQAVKNIQLRLLSGGHHIHMEKPKVVAECLHDFYSGF</sequence>
<dbReference type="Pfam" id="PF00561">
    <property type="entry name" value="Abhydrolase_1"/>
    <property type="match status" value="1"/>
</dbReference>
<evidence type="ECO:0000313" key="4">
    <source>
        <dbReference type="EMBL" id="KTC75500.1"/>
    </source>
</evidence>
<dbReference type="EC" id="3.1.1.10" evidence="5"/>
<dbReference type="GO" id="GO:0016020">
    <property type="term" value="C:membrane"/>
    <property type="evidence" value="ECO:0007669"/>
    <property type="project" value="TreeGrafter"/>
</dbReference>
<keyword evidence="2 5" id="KW-0378">Hydrolase</keyword>